<dbReference type="Pfam" id="PF00884">
    <property type="entry name" value="Sulfatase"/>
    <property type="match status" value="1"/>
</dbReference>
<dbReference type="CDD" id="cd16017">
    <property type="entry name" value="LptA"/>
    <property type="match status" value="1"/>
</dbReference>
<feature type="transmembrane region" description="Helical" evidence="8">
    <location>
        <begin position="122"/>
        <end position="140"/>
    </location>
</feature>
<evidence type="ECO:0000256" key="8">
    <source>
        <dbReference type="SAM" id="Phobius"/>
    </source>
</evidence>
<feature type="transmembrane region" description="Helical" evidence="8">
    <location>
        <begin position="12"/>
        <end position="31"/>
    </location>
</feature>
<evidence type="ECO:0000256" key="6">
    <source>
        <dbReference type="ARBA" id="ARBA00022989"/>
    </source>
</evidence>
<sequence>MRLFSRLKLKSSTLIALVAFYFTLVLNFAFYNKALTLHPFTGKAEDYFLLTIPLFIFFTLNAVFQLFALPILHKVIMPVLLIISAAISYQEIFYDVHFSSEMLDNVLQTTPAESMRMLTWQYLTWIAVFGILPAFLYVMVKIDYRTWWKETVVRLGLIMFSGVVILGIAKGFYQDYASFVRNNKSEMSLLLPSNFISASVNKVKQVREANRPYEYIGLDAKQNKPDSYRHLTVIVVGETTRAQNWGLNGYARQTTPKLAARGDEVINFNSVSSCGTSTAVSVPCMFSFLTKDQYDAGRVQKMDNLLDVLQRAGINIFWLENNSDCKGVCLRVPNETIQANKPTLKNYCTDGECLDEVMWPDVDKILTQAGKDGKDTVLILHTIGNHGPTYYERYTPEFKKFVPTCDTNQIQTCSNEQLVNTYDNSILYIDNFLNTLIAKLEHRDDLESAIYYVSDHGESLGENGIYLHGTPYAIAPAYQTRVPMIFWFSKNWKQNEGVDLDCLRHNASTQHYSHDNLFSTVLGMMDMELNTNIYNRTLDILASCRKTH</sequence>
<dbReference type="NCBIfam" id="NF028537">
    <property type="entry name" value="P_eth_NH2_trans"/>
    <property type="match status" value="1"/>
</dbReference>
<dbReference type="PANTHER" id="PTHR30443:SF0">
    <property type="entry name" value="PHOSPHOETHANOLAMINE TRANSFERASE EPTA"/>
    <property type="match status" value="1"/>
</dbReference>
<evidence type="ECO:0000256" key="3">
    <source>
        <dbReference type="ARBA" id="ARBA00022519"/>
    </source>
</evidence>
<feature type="domain" description="Sulfatase N-terminal" evidence="9">
    <location>
        <begin position="232"/>
        <end position="526"/>
    </location>
</feature>
<evidence type="ECO:0000256" key="7">
    <source>
        <dbReference type="ARBA" id="ARBA00023136"/>
    </source>
</evidence>
<feature type="transmembrane region" description="Helical" evidence="8">
    <location>
        <begin position="47"/>
        <end position="68"/>
    </location>
</feature>
<dbReference type="Gene3D" id="3.40.720.10">
    <property type="entry name" value="Alkaline Phosphatase, subunit A"/>
    <property type="match status" value="1"/>
</dbReference>
<keyword evidence="6 8" id="KW-1133">Transmembrane helix</keyword>
<dbReference type="EMBL" id="QJPJ01000007">
    <property type="protein sequence ID" value="PXZ39209.1"/>
    <property type="molecule type" value="Genomic_DNA"/>
</dbReference>
<evidence type="ECO:0000313" key="11">
    <source>
        <dbReference type="EMBL" id="MEE6040688.1"/>
    </source>
</evidence>
<evidence type="ECO:0000256" key="5">
    <source>
        <dbReference type="ARBA" id="ARBA00022692"/>
    </source>
</evidence>
<gene>
    <name evidence="13" type="primary">eptA</name>
    <name evidence="12" type="ORF">DM482_05930</name>
    <name evidence="11" type="ORF">M5S13_02115</name>
    <name evidence="13" type="ORF">NCTC10926_01478</name>
</gene>
<reference evidence="11" key="4">
    <citation type="submission" date="2022-05" db="EMBL/GenBank/DDBJ databases">
        <authorList>
            <person name="Chen Y."/>
            <person name="Zhu J."/>
            <person name="Zhu K."/>
        </authorList>
    </citation>
    <scope>NUCLEOTIDE SEQUENCE</scope>
    <source>
        <strain evidence="11">AV25</strain>
    </source>
</reference>
<proteinExistence type="predicted"/>
<evidence type="ECO:0000256" key="4">
    <source>
        <dbReference type="ARBA" id="ARBA00022679"/>
    </source>
</evidence>
<reference evidence="11 16" key="3">
    <citation type="journal article" date="2022" name="Front. Microbiol.">
        <title>Commensal bacteria contribute to the growth of multidrug-resistant Avibacterium paragallinarum in chickens.</title>
        <authorList>
            <person name="Zhu J."/>
            <person name="Chen Y."/>
            <person name="Wu Y."/>
            <person name="Wang Y."/>
            <person name="Zhu K."/>
        </authorList>
    </citation>
    <scope>NUCLEOTIDE SEQUENCE [LARGE SCALE GENOMIC DNA]</scope>
    <source>
        <strain evidence="11 16">AV25</strain>
    </source>
</reference>
<dbReference type="Pfam" id="PF08019">
    <property type="entry name" value="EptA_B_N"/>
    <property type="match status" value="1"/>
</dbReference>
<dbReference type="EMBL" id="JAMDKF010000003">
    <property type="protein sequence ID" value="MEE6040688.1"/>
    <property type="molecule type" value="Genomic_DNA"/>
</dbReference>
<keyword evidence="2" id="KW-1003">Cell membrane</keyword>
<protein>
    <submittedName>
        <fullName evidence="13">Phosphoethanolamine transferase eptA</fullName>
        <ecNumber evidence="13">2.7.-.-</ecNumber>
    </submittedName>
    <submittedName>
        <fullName evidence="11">Phosphoethanolamine--lipid A transferase</fullName>
    </submittedName>
</protein>
<evidence type="ECO:0000313" key="12">
    <source>
        <dbReference type="EMBL" id="PXZ39209.1"/>
    </source>
</evidence>
<dbReference type="PANTHER" id="PTHR30443">
    <property type="entry name" value="INNER MEMBRANE PROTEIN"/>
    <property type="match status" value="1"/>
</dbReference>
<dbReference type="GO" id="GO:0016776">
    <property type="term" value="F:phosphotransferase activity, phosphate group as acceptor"/>
    <property type="evidence" value="ECO:0007669"/>
    <property type="project" value="TreeGrafter"/>
</dbReference>
<evidence type="ECO:0000313" key="13">
    <source>
        <dbReference type="EMBL" id="SUU98070.1"/>
    </source>
</evidence>
<feature type="transmembrane region" description="Helical" evidence="8">
    <location>
        <begin position="152"/>
        <end position="173"/>
    </location>
</feature>
<evidence type="ECO:0000256" key="1">
    <source>
        <dbReference type="ARBA" id="ARBA00004429"/>
    </source>
</evidence>
<keyword evidence="5 8" id="KW-0812">Transmembrane</keyword>
<feature type="domain" description="Phosphoethanolamine transferase N-terminal" evidence="10">
    <location>
        <begin position="56"/>
        <end position="205"/>
    </location>
</feature>
<evidence type="ECO:0000313" key="14">
    <source>
        <dbReference type="Proteomes" id="UP000247594"/>
    </source>
</evidence>
<evidence type="ECO:0000313" key="15">
    <source>
        <dbReference type="Proteomes" id="UP000254620"/>
    </source>
</evidence>
<keyword evidence="7 8" id="KW-0472">Membrane</keyword>
<dbReference type="InterPro" id="IPR058130">
    <property type="entry name" value="PEA_transf_C"/>
</dbReference>
<evidence type="ECO:0000256" key="2">
    <source>
        <dbReference type="ARBA" id="ARBA00022475"/>
    </source>
</evidence>
<feature type="transmembrane region" description="Helical" evidence="8">
    <location>
        <begin position="75"/>
        <end position="94"/>
    </location>
</feature>
<dbReference type="OrthoDB" id="9786870at2"/>
<dbReference type="GO" id="GO:0009244">
    <property type="term" value="P:lipopolysaccharide core region biosynthetic process"/>
    <property type="evidence" value="ECO:0007669"/>
    <property type="project" value="TreeGrafter"/>
</dbReference>
<evidence type="ECO:0000259" key="10">
    <source>
        <dbReference type="Pfam" id="PF08019"/>
    </source>
</evidence>
<dbReference type="EMBL" id="UFSW01000001">
    <property type="protein sequence ID" value="SUU98070.1"/>
    <property type="molecule type" value="Genomic_DNA"/>
</dbReference>
<dbReference type="Proteomes" id="UP001347884">
    <property type="component" value="Unassembled WGS sequence"/>
</dbReference>
<keyword evidence="16" id="KW-1185">Reference proteome</keyword>
<reference evidence="12 14" key="2">
    <citation type="submission" date="2018-06" db="EMBL/GenBank/DDBJ databases">
        <authorList>
            <person name="Teymurazov M."/>
            <person name="Kislichkina A."/>
            <person name="Abaymova A."/>
            <person name="Mukhina T."/>
            <person name="Mayskaya N."/>
            <person name="Svetoch E."/>
            <person name="Bogun A."/>
        </authorList>
    </citation>
    <scope>NUCLEOTIDE SEQUENCE [LARGE SCALE GENOMIC DNA]</scope>
    <source>
        <strain evidence="12 14">SCPM-O-B-8406</strain>
    </source>
</reference>
<accession>A0A2V4EUL2</accession>
<dbReference type="AlphaFoldDB" id="A0A2V4EUL2"/>
<dbReference type="InterPro" id="IPR012549">
    <property type="entry name" value="EptA-like_N"/>
</dbReference>
<dbReference type="Proteomes" id="UP000247594">
    <property type="component" value="Unassembled WGS sequence"/>
</dbReference>
<organism evidence="13 15">
    <name type="scientific">Avibacterium paragallinarum</name>
    <name type="common">Haemophilus gallinarum</name>
    <dbReference type="NCBI Taxonomy" id="728"/>
    <lineage>
        <taxon>Bacteria</taxon>
        <taxon>Pseudomonadati</taxon>
        <taxon>Pseudomonadota</taxon>
        <taxon>Gammaproteobacteria</taxon>
        <taxon>Pasteurellales</taxon>
        <taxon>Pasteurellaceae</taxon>
        <taxon>Avibacterium</taxon>
    </lineage>
</organism>
<dbReference type="RefSeq" id="WP_082187299.1">
    <property type="nucleotide sequence ID" value="NZ_CP081939.1"/>
</dbReference>
<dbReference type="InterPro" id="IPR040423">
    <property type="entry name" value="PEA_transferase"/>
</dbReference>
<name>A0A2V4EUL2_AVIPA</name>
<evidence type="ECO:0000313" key="16">
    <source>
        <dbReference type="Proteomes" id="UP001347884"/>
    </source>
</evidence>
<dbReference type="EC" id="2.7.-.-" evidence="13"/>
<dbReference type="InterPro" id="IPR017850">
    <property type="entry name" value="Alkaline_phosphatase_core_sf"/>
</dbReference>
<dbReference type="SUPFAM" id="SSF53649">
    <property type="entry name" value="Alkaline phosphatase-like"/>
    <property type="match status" value="1"/>
</dbReference>
<evidence type="ECO:0000259" key="9">
    <source>
        <dbReference type="Pfam" id="PF00884"/>
    </source>
</evidence>
<comment type="subcellular location">
    <subcellularLocation>
        <location evidence="1">Cell inner membrane</location>
        <topology evidence="1">Multi-pass membrane protein</topology>
    </subcellularLocation>
</comment>
<keyword evidence="4 13" id="KW-0808">Transferase</keyword>
<dbReference type="GO" id="GO:0005886">
    <property type="term" value="C:plasma membrane"/>
    <property type="evidence" value="ECO:0007669"/>
    <property type="project" value="UniProtKB-SubCell"/>
</dbReference>
<dbReference type="InterPro" id="IPR000917">
    <property type="entry name" value="Sulfatase_N"/>
</dbReference>
<keyword evidence="3" id="KW-0997">Cell inner membrane</keyword>
<dbReference type="Proteomes" id="UP000254620">
    <property type="component" value="Unassembled WGS sequence"/>
</dbReference>
<reference evidence="13 15" key="1">
    <citation type="submission" date="2018-06" db="EMBL/GenBank/DDBJ databases">
        <authorList>
            <consortium name="Pathogen Informatics"/>
            <person name="Doyle S."/>
        </authorList>
    </citation>
    <scope>NUCLEOTIDE SEQUENCE [LARGE SCALE GENOMIC DNA]</scope>
    <source>
        <strain evidence="13 15">NCTC10926</strain>
    </source>
</reference>